<dbReference type="Pfam" id="PF07044">
    <property type="entry name" value="DUF1329"/>
    <property type="match status" value="1"/>
</dbReference>
<dbReference type="Proteomes" id="UP000535954">
    <property type="component" value="Unassembled WGS sequence"/>
</dbReference>
<dbReference type="EMBL" id="JAAQYH010000018">
    <property type="protein sequence ID" value="NNA76457.1"/>
    <property type="molecule type" value="Genomic_DNA"/>
</dbReference>
<feature type="chain" id="PRO_5030637257" evidence="1">
    <location>
        <begin position="22"/>
        <end position="450"/>
    </location>
</feature>
<dbReference type="RefSeq" id="WP_169900316.1">
    <property type="nucleotide sequence ID" value="NZ_JAAQYH010000018.1"/>
</dbReference>
<dbReference type="Gene3D" id="2.50.20.10">
    <property type="entry name" value="Lipoprotein localisation LolA/LolB/LppX"/>
    <property type="match status" value="1"/>
</dbReference>
<dbReference type="AlphaFoldDB" id="A0A7Y1QD65"/>
<reference evidence="2 3" key="1">
    <citation type="journal article" date="2020" name="Front. Microbiol.">
        <title>Genetic Organization of the aprX-lipA2 Operon Affects the Proteolytic Potential of Pseudomonas Species in Milk.</title>
        <authorList>
            <person name="Maier C."/>
            <person name="Huptas C."/>
            <person name="von Neubeck M."/>
            <person name="Scherer S."/>
            <person name="Wenning M."/>
            <person name="Lucking G."/>
        </authorList>
    </citation>
    <scope>NUCLEOTIDE SEQUENCE [LARGE SCALE GENOMIC DNA]</scope>
    <source>
        <strain evidence="2 3">WS 5405</strain>
    </source>
</reference>
<organism evidence="2 3">
    <name type="scientific">Pseudomonas lactis</name>
    <dbReference type="NCBI Taxonomy" id="1615674"/>
    <lineage>
        <taxon>Bacteria</taxon>
        <taxon>Pseudomonadati</taxon>
        <taxon>Pseudomonadota</taxon>
        <taxon>Gammaproteobacteria</taxon>
        <taxon>Pseudomonadales</taxon>
        <taxon>Pseudomonadaceae</taxon>
        <taxon>Pseudomonas</taxon>
    </lineage>
</organism>
<dbReference type="CDD" id="cd16329">
    <property type="entry name" value="LolA_like"/>
    <property type="match status" value="1"/>
</dbReference>
<sequence>MKASKVFYACILGLICLPAFAVEFTANDLGVKLTPLGGDASANTDGSIPPYKGGLAKDAAKLLSNGYMSDPFANEKPLFTITKLNYAKYKDRLTPGQIALLERYPEQYKMNVYPTHRTAAVPKEIEEKTKANVGSARLIEEGYGVENFQAGTPFPLAKTALEMVWNHSMRYRGGTFRRQFVQVTPQVNGSFAPIVFLDQGAEAQAVSDYDKAATGLTHLYLKQYVLSPARLAGTAVLAHESSDESKQPRRAWVYNAGQRRVRMAPQIAYDGPGTASDGLRTSDNYDMYNGSPDRYNWKVVGKKEIYIPYNSYKLASPEVKYEDIVRPGVMNSDLTRYELHRVWEVEGTLKPGSRHVYAKRVLFLDEDTWQVATVDHYDSRGSLWRVAEGHAIQYFSDQVPWYAAEALYDLISGRYLVLGLHNEEKHEYEFGVKYSSGDFSPSALRQMGVR</sequence>
<dbReference type="InterPro" id="IPR010752">
    <property type="entry name" value="DUF1329"/>
</dbReference>
<proteinExistence type="predicted"/>
<name>A0A7Y1QD65_9PSED</name>
<feature type="signal peptide" evidence="1">
    <location>
        <begin position="1"/>
        <end position="21"/>
    </location>
</feature>
<evidence type="ECO:0000313" key="3">
    <source>
        <dbReference type="Proteomes" id="UP000535954"/>
    </source>
</evidence>
<protein>
    <submittedName>
        <fullName evidence="2">DUF1329 domain-containing protein</fullName>
    </submittedName>
</protein>
<gene>
    <name evidence="2" type="ORF">HBO13_27875</name>
</gene>
<evidence type="ECO:0000313" key="2">
    <source>
        <dbReference type="EMBL" id="NNA76457.1"/>
    </source>
</evidence>
<comment type="caution">
    <text evidence="2">The sequence shown here is derived from an EMBL/GenBank/DDBJ whole genome shotgun (WGS) entry which is preliminary data.</text>
</comment>
<evidence type="ECO:0000256" key="1">
    <source>
        <dbReference type="SAM" id="SignalP"/>
    </source>
</evidence>
<keyword evidence="1" id="KW-0732">Signal</keyword>
<accession>A0A7Y1QD65</accession>